<dbReference type="AlphaFoldDB" id="A0AAV8S121"/>
<dbReference type="EMBL" id="JAQQAF010000001">
    <property type="protein sequence ID" value="KAJ8513071.1"/>
    <property type="molecule type" value="Genomic_DNA"/>
</dbReference>
<evidence type="ECO:0000256" key="1">
    <source>
        <dbReference type="ARBA" id="ARBA00022630"/>
    </source>
</evidence>
<dbReference type="Proteomes" id="UP001222027">
    <property type="component" value="Unassembled WGS sequence"/>
</dbReference>
<comment type="caution">
    <text evidence="3">The sequence shown here is derived from an EMBL/GenBank/DDBJ whole genome shotgun (WGS) entry which is preliminary data.</text>
</comment>
<keyword evidence="2" id="KW-0288">FMN</keyword>
<dbReference type="GO" id="GO:0003973">
    <property type="term" value="F:(S)-2-hydroxy-acid oxidase activity"/>
    <property type="evidence" value="ECO:0007669"/>
    <property type="project" value="TreeGrafter"/>
</dbReference>
<reference evidence="3 4" key="1">
    <citation type="submission" date="2022-12" db="EMBL/GenBank/DDBJ databases">
        <title>Chromosome-scale assembly of the Ensete ventricosum genome.</title>
        <authorList>
            <person name="Dussert Y."/>
            <person name="Stocks J."/>
            <person name="Wendawek A."/>
            <person name="Woldeyes F."/>
            <person name="Nichols R.A."/>
            <person name="Borrell J.S."/>
        </authorList>
    </citation>
    <scope>NUCLEOTIDE SEQUENCE [LARGE SCALE GENOMIC DNA]</scope>
    <source>
        <strain evidence="4">cv. Maze</strain>
        <tissue evidence="3">Seeds</tissue>
    </source>
</reference>
<dbReference type="Gene3D" id="3.20.20.70">
    <property type="entry name" value="Aldolase class I"/>
    <property type="match status" value="1"/>
</dbReference>
<evidence type="ECO:0000313" key="4">
    <source>
        <dbReference type="Proteomes" id="UP001222027"/>
    </source>
</evidence>
<evidence type="ECO:0008006" key="5">
    <source>
        <dbReference type="Google" id="ProtNLM"/>
    </source>
</evidence>
<organism evidence="3 4">
    <name type="scientific">Ensete ventricosum</name>
    <name type="common">Abyssinian banana</name>
    <name type="synonym">Musa ensete</name>
    <dbReference type="NCBI Taxonomy" id="4639"/>
    <lineage>
        <taxon>Eukaryota</taxon>
        <taxon>Viridiplantae</taxon>
        <taxon>Streptophyta</taxon>
        <taxon>Embryophyta</taxon>
        <taxon>Tracheophyta</taxon>
        <taxon>Spermatophyta</taxon>
        <taxon>Magnoliopsida</taxon>
        <taxon>Liliopsida</taxon>
        <taxon>Zingiberales</taxon>
        <taxon>Musaceae</taxon>
        <taxon>Ensete</taxon>
    </lineage>
</organism>
<dbReference type="InterPro" id="IPR013785">
    <property type="entry name" value="Aldolase_TIM"/>
</dbReference>
<sequence>MNDDDAASTMGNRPPFRINCSVISGGFAKDQWTLKENREAFSRILRVCYRNSSIGSWHDYGWLYVYKDRHVVAQLVQRAERAGIKAIQTWLERSRHQEQGLDIGKMDELVKLIDHKLEDNHYYAHFCERSPYCRGHETCHSSWYNHGARQLHYVPATISTLEECSKNHFLWEPPVSLSKGLWRFALAADGEAGVREGAADAERRV</sequence>
<dbReference type="PANTHER" id="PTHR10578:SF107">
    <property type="entry name" value="2-HYDROXYACID OXIDASE 1"/>
    <property type="match status" value="1"/>
</dbReference>
<evidence type="ECO:0000256" key="2">
    <source>
        <dbReference type="ARBA" id="ARBA00022643"/>
    </source>
</evidence>
<dbReference type="PANTHER" id="PTHR10578">
    <property type="entry name" value="S -2-HYDROXY-ACID OXIDASE-RELATED"/>
    <property type="match status" value="1"/>
</dbReference>
<keyword evidence="4" id="KW-1185">Reference proteome</keyword>
<protein>
    <recommendedName>
        <fullName evidence="5">RRM domain-containing protein</fullName>
    </recommendedName>
</protein>
<proteinExistence type="predicted"/>
<evidence type="ECO:0000313" key="3">
    <source>
        <dbReference type="EMBL" id="KAJ8513071.1"/>
    </source>
</evidence>
<keyword evidence="1" id="KW-0285">Flavoprotein</keyword>
<accession>A0AAV8S121</accession>
<name>A0AAV8S121_ENSVE</name>
<gene>
    <name evidence="3" type="ORF">OPV22_003505</name>
</gene>
<dbReference type="GO" id="GO:0005777">
    <property type="term" value="C:peroxisome"/>
    <property type="evidence" value="ECO:0007669"/>
    <property type="project" value="TreeGrafter"/>
</dbReference>